<proteinExistence type="predicted"/>
<evidence type="ECO:0000256" key="1">
    <source>
        <dbReference type="PROSITE-ProRule" id="PRU00169"/>
    </source>
</evidence>
<dbReference type="InterPro" id="IPR050706">
    <property type="entry name" value="Cyclic-di-GMP_PDE-like"/>
</dbReference>
<dbReference type="PROSITE" id="PS50110">
    <property type="entry name" value="RESPONSE_REGULATORY"/>
    <property type="match status" value="1"/>
</dbReference>
<dbReference type="RefSeq" id="WP_130565739.1">
    <property type="nucleotide sequence ID" value="NZ_SHLY01000001.1"/>
</dbReference>
<dbReference type="SUPFAM" id="SSF141868">
    <property type="entry name" value="EAL domain-like"/>
    <property type="match status" value="1"/>
</dbReference>
<dbReference type="InterPro" id="IPR035919">
    <property type="entry name" value="EAL_sf"/>
</dbReference>
<name>A0ABY1WUD2_9GAMM</name>
<feature type="domain" description="EAL" evidence="3">
    <location>
        <begin position="149"/>
        <end position="402"/>
    </location>
</feature>
<dbReference type="Gene3D" id="3.20.20.450">
    <property type="entry name" value="EAL domain"/>
    <property type="match status" value="1"/>
</dbReference>
<protein>
    <submittedName>
        <fullName evidence="4">EAL domain-containing protein</fullName>
    </submittedName>
</protein>
<dbReference type="Pfam" id="PF00563">
    <property type="entry name" value="EAL"/>
    <property type="match status" value="1"/>
</dbReference>
<dbReference type="PANTHER" id="PTHR33121:SF79">
    <property type="entry name" value="CYCLIC DI-GMP PHOSPHODIESTERASE PDED-RELATED"/>
    <property type="match status" value="1"/>
</dbReference>
<dbReference type="InterPro" id="IPR011006">
    <property type="entry name" value="CheY-like_superfamily"/>
</dbReference>
<dbReference type="Pfam" id="PF00072">
    <property type="entry name" value="Response_reg"/>
    <property type="match status" value="1"/>
</dbReference>
<dbReference type="SMART" id="SM00448">
    <property type="entry name" value="REC"/>
    <property type="match status" value="1"/>
</dbReference>
<sequence length="402" mass="44575">MLSHQVAVPNNEAGSSILIIEDDQFQRSLLVRMASNLFSGRISVAGNGKEALAMLDAIDDPSLILCDLNMPEMDGVEFLRTLAQREVSSHIALVSAATKDVIESVKQMAMSYGLRNVTQLRKPVHFQQLATLLTELTQRSIEQPVNTSLTLNDSELLSAIDNGQMQPFFQPHICAKTGRVIGAEALIRWIKPDTGMLTPDKFLNRIFQLGLTHKLTQQVLTSSIKACAEWHSQGLECHVSVNVAPSDLVELSFADMVFSLLEEHNLPANRLILEVTETEICPHLARSLDTMSRLRLNGVGVSLDDFGTGHSSMIQLLTSPFTELKIDQFFVQQMLVSGRHRAAVESSLLLAKNLNLTSVAEGVETYEHVEMLQKMGCDVLQGFHYAKAMPKQEFVSWAKKHI</sequence>
<dbReference type="EMBL" id="SHLY01000001">
    <property type="protein sequence ID" value="TAA48330.1"/>
    <property type="molecule type" value="Genomic_DNA"/>
</dbReference>
<dbReference type="CDD" id="cd01948">
    <property type="entry name" value="EAL"/>
    <property type="match status" value="1"/>
</dbReference>
<accession>A0ABY1WUD2</accession>
<comment type="caution">
    <text evidence="4">The sequence shown here is derived from an EMBL/GenBank/DDBJ whole genome shotgun (WGS) entry which is preliminary data.</text>
</comment>
<keyword evidence="1" id="KW-0597">Phosphoprotein</keyword>
<dbReference type="InterPro" id="IPR001789">
    <property type="entry name" value="Sig_transdc_resp-reg_receiver"/>
</dbReference>
<evidence type="ECO:0000259" key="3">
    <source>
        <dbReference type="PROSITE" id="PS50883"/>
    </source>
</evidence>
<keyword evidence="5" id="KW-1185">Reference proteome</keyword>
<evidence type="ECO:0000259" key="2">
    <source>
        <dbReference type="PROSITE" id="PS50110"/>
    </source>
</evidence>
<dbReference type="Gene3D" id="3.40.50.2300">
    <property type="match status" value="1"/>
</dbReference>
<feature type="modified residue" description="4-aspartylphosphate" evidence="1">
    <location>
        <position position="67"/>
    </location>
</feature>
<dbReference type="SUPFAM" id="SSF52172">
    <property type="entry name" value="CheY-like"/>
    <property type="match status" value="1"/>
</dbReference>
<dbReference type="PANTHER" id="PTHR33121">
    <property type="entry name" value="CYCLIC DI-GMP PHOSPHODIESTERASE PDEF"/>
    <property type="match status" value="1"/>
</dbReference>
<feature type="domain" description="Response regulatory" evidence="2">
    <location>
        <begin position="16"/>
        <end position="137"/>
    </location>
</feature>
<evidence type="ECO:0000313" key="4">
    <source>
        <dbReference type="EMBL" id="TAA48330.1"/>
    </source>
</evidence>
<organism evidence="4 5">
    <name type="scientific">Corallincola spongiicola</name>
    <dbReference type="NCBI Taxonomy" id="2520508"/>
    <lineage>
        <taxon>Bacteria</taxon>
        <taxon>Pseudomonadati</taxon>
        <taxon>Pseudomonadota</taxon>
        <taxon>Gammaproteobacteria</taxon>
        <taxon>Alteromonadales</taxon>
        <taxon>Psychromonadaceae</taxon>
        <taxon>Corallincola</taxon>
    </lineage>
</organism>
<dbReference type="SMART" id="SM00052">
    <property type="entry name" value="EAL"/>
    <property type="match status" value="1"/>
</dbReference>
<dbReference type="Proteomes" id="UP000292544">
    <property type="component" value="Unassembled WGS sequence"/>
</dbReference>
<gene>
    <name evidence="4" type="ORF">EXY25_03615</name>
</gene>
<dbReference type="PROSITE" id="PS50883">
    <property type="entry name" value="EAL"/>
    <property type="match status" value="1"/>
</dbReference>
<dbReference type="InterPro" id="IPR001633">
    <property type="entry name" value="EAL_dom"/>
</dbReference>
<evidence type="ECO:0000313" key="5">
    <source>
        <dbReference type="Proteomes" id="UP000292544"/>
    </source>
</evidence>
<reference evidence="5" key="1">
    <citation type="submission" date="2019-02" db="EMBL/GenBank/DDBJ databases">
        <title>Draft genome sequence of Muricauda sp. 176CP4-71.</title>
        <authorList>
            <person name="Park J.-S."/>
        </authorList>
    </citation>
    <scope>NUCLEOTIDE SEQUENCE [LARGE SCALE GENOMIC DNA]</scope>
    <source>
        <strain evidence="5">176GS2-150</strain>
    </source>
</reference>